<comment type="caution">
    <text evidence="1">The sequence shown here is derived from an EMBL/GenBank/DDBJ whole genome shotgun (WGS) entry which is preliminary data.</text>
</comment>
<accession>A0A9W9DYH5</accession>
<evidence type="ECO:0000313" key="2">
    <source>
        <dbReference type="Proteomes" id="UP001150238"/>
    </source>
</evidence>
<dbReference type="AlphaFoldDB" id="A0A9W9DYH5"/>
<reference evidence="1" key="2">
    <citation type="journal article" date="2023" name="Proc. Natl. Acad. Sci. U.S.A.">
        <title>A global phylogenomic analysis of the shiitake genus Lentinula.</title>
        <authorList>
            <person name="Sierra-Patev S."/>
            <person name="Min B."/>
            <person name="Naranjo-Ortiz M."/>
            <person name="Looney B."/>
            <person name="Konkel Z."/>
            <person name="Slot J.C."/>
            <person name="Sakamoto Y."/>
            <person name="Steenwyk J.L."/>
            <person name="Rokas A."/>
            <person name="Carro J."/>
            <person name="Camarero S."/>
            <person name="Ferreira P."/>
            <person name="Molpeceres G."/>
            <person name="Ruiz-Duenas F.J."/>
            <person name="Serrano A."/>
            <person name="Henrissat B."/>
            <person name="Drula E."/>
            <person name="Hughes K.W."/>
            <person name="Mata J.L."/>
            <person name="Ishikawa N.K."/>
            <person name="Vargas-Isla R."/>
            <person name="Ushijima S."/>
            <person name="Smith C.A."/>
            <person name="Donoghue J."/>
            <person name="Ahrendt S."/>
            <person name="Andreopoulos W."/>
            <person name="He G."/>
            <person name="LaButti K."/>
            <person name="Lipzen A."/>
            <person name="Ng V."/>
            <person name="Riley R."/>
            <person name="Sandor L."/>
            <person name="Barry K."/>
            <person name="Martinez A.T."/>
            <person name="Xiao Y."/>
            <person name="Gibbons J.G."/>
            <person name="Terashima K."/>
            <person name="Grigoriev I.V."/>
            <person name="Hibbett D."/>
        </authorList>
    </citation>
    <scope>NUCLEOTIDE SEQUENCE</scope>
    <source>
        <strain evidence="1">Sp2 HRB7682 ss15</strain>
    </source>
</reference>
<dbReference type="Proteomes" id="UP001150238">
    <property type="component" value="Unassembled WGS sequence"/>
</dbReference>
<reference evidence="1" key="1">
    <citation type="submission" date="2022-08" db="EMBL/GenBank/DDBJ databases">
        <authorList>
            <consortium name="DOE Joint Genome Institute"/>
            <person name="Min B."/>
            <person name="Riley R."/>
            <person name="Sierra-Patev S."/>
            <person name="Naranjo-Ortiz M."/>
            <person name="Looney B."/>
            <person name="Konkel Z."/>
            <person name="Slot J.C."/>
            <person name="Sakamoto Y."/>
            <person name="Steenwyk J.L."/>
            <person name="Rokas A."/>
            <person name="Carro J."/>
            <person name="Camarero S."/>
            <person name="Ferreira P."/>
            <person name="Molpeceres G."/>
            <person name="Ruiz-Duenas F.J."/>
            <person name="Serrano A."/>
            <person name="Henrissat B."/>
            <person name="Drula E."/>
            <person name="Hughes K.W."/>
            <person name="Mata J.L."/>
            <person name="Ishikawa N.K."/>
            <person name="Vargas-Isla R."/>
            <person name="Ushijima S."/>
            <person name="Smith C.A."/>
            <person name="Ahrendt S."/>
            <person name="Andreopoulos W."/>
            <person name="He G."/>
            <person name="Labutti K."/>
            <person name="Lipzen A."/>
            <person name="Ng V."/>
            <person name="Sandor L."/>
            <person name="Barry K."/>
            <person name="Martinez A.T."/>
            <person name="Xiao Y."/>
            <person name="Gibbons J.G."/>
            <person name="Terashima K."/>
            <person name="Hibbett D.S."/>
            <person name="Grigoriev I.V."/>
        </authorList>
    </citation>
    <scope>NUCLEOTIDE SEQUENCE</scope>
    <source>
        <strain evidence="1">Sp2 HRB7682 ss15</strain>
    </source>
</reference>
<sequence>MSTASSQTTFNAVPIDIRTNVELTRQSKLDTLYIYGPETSIGYPGTTSDEHCFVGHMVPNDPSNWRNILSEIQYSLGNPRGQRSRVYVGPLVDRNGQKVPCLRKFATCQGIKMCPFFNQDLETFVHTEATPEAMAQHQKLLHPKTELTPAEDVYFHTVALWSTSTSYGCIAQLDGVVHLGPVAQIYSHLRQTPKATTRGPAPKPTCQGAIRLLQFGENLILRCEHYNVQSSKNHLNFAVSAALYDVTYLQALFRNDTVLLRALEGDMLAKGYGPLAPCVTVQNCTSVKANCEINHRSVDGSMTIVELQRLPCSSSIIIYEPLPEHRVACPNVLIVCSKPHAHPIPIPARTPNSISEKLVKFLENLSDLPNLTSRRLLVNEATKHFLQKELPHLTEPSFQDIHPSLGNLDHLQVYIDRACDSVYPRGTGWSGVLHMKQRQDSVRPSSQRYIRYAQELELERIPGNAEDVQLLGEVTDPHVFRLIICIKSENSFRLVNEARHVQSDISFKRVAGWLEFELGGFDRVNMCAVVYARAYLNRQTAEAHRIMLVEIDRIVFEDTGKHIQYRHLHALDKDDVNFTGILSWSVDQHRGQAKGIGEYLREMSPLHKFDLYEPTRLLSELSPYEHLERILRLCFAHFTRNIQKTAVSQEVKDAMFSLHGVIHKDGTEAAWQTTLAFIRDKGNKAGRDWLQDKIDSKFALAALCWQLKERIPFTIWLASDDTTNVIESLHQDQLREGSGLTLLGGLLRGEQYDNMRYRLLQLRQSYLELQREWNTYPVSAKYTICTSSPCSESASQLEKTSIRSCGFQDS</sequence>
<name>A0A9W9DYH5_9AGAR</name>
<organism evidence="1 2">
    <name type="scientific">Lentinula lateritia</name>
    <dbReference type="NCBI Taxonomy" id="40482"/>
    <lineage>
        <taxon>Eukaryota</taxon>
        <taxon>Fungi</taxon>
        <taxon>Dikarya</taxon>
        <taxon>Basidiomycota</taxon>
        <taxon>Agaricomycotina</taxon>
        <taxon>Agaricomycetes</taxon>
        <taxon>Agaricomycetidae</taxon>
        <taxon>Agaricales</taxon>
        <taxon>Marasmiineae</taxon>
        <taxon>Omphalotaceae</taxon>
        <taxon>Lentinula</taxon>
    </lineage>
</organism>
<protein>
    <submittedName>
        <fullName evidence="1">Uncharacterized protein</fullName>
    </submittedName>
</protein>
<gene>
    <name evidence="1" type="ORF">C8J55DRAFT_486233</name>
</gene>
<proteinExistence type="predicted"/>
<dbReference type="EMBL" id="JANVFS010000006">
    <property type="protein sequence ID" value="KAJ4491235.1"/>
    <property type="molecule type" value="Genomic_DNA"/>
</dbReference>
<evidence type="ECO:0000313" key="1">
    <source>
        <dbReference type="EMBL" id="KAJ4491235.1"/>
    </source>
</evidence>